<dbReference type="AlphaFoldDB" id="A0A6J2K2B5"/>
<proteinExistence type="predicted"/>
<feature type="coiled-coil region" evidence="2">
    <location>
        <begin position="183"/>
        <end position="210"/>
    </location>
</feature>
<dbReference type="SMR" id="A0A6J2K2B5"/>
<keyword evidence="2" id="KW-0175">Coiled coil</keyword>
<feature type="domain" description="J" evidence="4">
    <location>
        <begin position="15"/>
        <end position="82"/>
    </location>
</feature>
<evidence type="ECO:0000256" key="1">
    <source>
        <dbReference type="ARBA" id="ARBA00022553"/>
    </source>
</evidence>
<dbReference type="PRINTS" id="PR00625">
    <property type="entry name" value="JDOMAIN"/>
</dbReference>
<dbReference type="GO" id="GO:0005737">
    <property type="term" value="C:cytoplasm"/>
    <property type="evidence" value="ECO:0007669"/>
    <property type="project" value="TreeGrafter"/>
</dbReference>
<dbReference type="SUPFAM" id="SSF46565">
    <property type="entry name" value="Chaperone J-domain"/>
    <property type="match status" value="1"/>
</dbReference>
<dbReference type="Pfam" id="PF23302">
    <property type="entry name" value="HTH_DNAJC9"/>
    <property type="match status" value="1"/>
</dbReference>
<gene>
    <name evidence="6" type="primary">LOC114247584</name>
</gene>
<organism evidence="5 6">
    <name type="scientific">Bombyx mandarina</name>
    <name type="common">Wild silk moth</name>
    <name type="synonym">Wild silkworm</name>
    <dbReference type="NCBI Taxonomy" id="7092"/>
    <lineage>
        <taxon>Eukaryota</taxon>
        <taxon>Metazoa</taxon>
        <taxon>Ecdysozoa</taxon>
        <taxon>Arthropoda</taxon>
        <taxon>Hexapoda</taxon>
        <taxon>Insecta</taxon>
        <taxon>Pterygota</taxon>
        <taxon>Neoptera</taxon>
        <taxon>Endopterygota</taxon>
        <taxon>Lepidoptera</taxon>
        <taxon>Glossata</taxon>
        <taxon>Ditrysia</taxon>
        <taxon>Bombycoidea</taxon>
        <taxon>Bombycidae</taxon>
        <taxon>Bombycinae</taxon>
        <taxon>Bombyx</taxon>
    </lineage>
</organism>
<dbReference type="Proteomes" id="UP000504629">
    <property type="component" value="Unplaced"/>
</dbReference>
<dbReference type="InterPro" id="IPR001623">
    <property type="entry name" value="DnaJ_domain"/>
</dbReference>
<dbReference type="Gene3D" id="1.10.287.110">
    <property type="entry name" value="DnaJ domain"/>
    <property type="match status" value="1"/>
</dbReference>
<evidence type="ECO:0000256" key="3">
    <source>
        <dbReference type="SAM" id="MobiDB-lite"/>
    </source>
</evidence>
<sequence>MGLLDLCEKYFNSSNLYEVLQIPETASEKEVKKAYHKLSLKVHPDRVSEDQKLEATEKFKVLGSIHEILSDKNKRAVYDETKSVDDDDFNVLVDKDWTVYWRHLFKKITEEDIKAYEKEYTGSQEEKDDLKQAYLTGKGDMDYITDHVQFARTEHEPRIREILNKMIKDGEIPAYKIFTHEPAKKKQKRIAKENREAKEAEELKQELGMTSGPNSLELMIRQKQQSRGQQLDSFIDNLATKYGGSNKPKGTKRKAASKTEATTKNKRRK</sequence>
<dbReference type="PROSITE" id="PS50076">
    <property type="entry name" value="DNAJ_2"/>
    <property type="match status" value="1"/>
</dbReference>
<reference evidence="6" key="1">
    <citation type="submission" date="2025-08" db="UniProtKB">
        <authorList>
            <consortium name="RefSeq"/>
        </authorList>
    </citation>
    <scope>IDENTIFICATION</scope>
    <source>
        <tissue evidence="6">Silk gland</tissue>
    </source>
</reference>
<dbReference type="PROSITE" id="PS00636">
    <property type="entry name" value="DNAJ_1"/>
    <property type="match status" value="1"/>
</dbReference>
<evidence type="ECO:0000259" key="4">
    <source>
        <dbReference type="PROSITE" id="PS50076"/>
    </source>
</evidence>
<dbReference type="CDD" id="cd06257">
    <property type="entry name" value="DnaJ"/>
    <property type="match status" value="1"/>
</dbReference>
<protein>
    <submittedName>
        <fullName evidence="6">DnaJ homolog subfamily C member 9</fullName>
    </submittedName>
</protein>
<evidence type="ECO:0000313" key="6">
    <source>
        <dbReference type="RefSeq" id="XP_028036381.1"/>
    </source>
</evidence>
<dbReference type="Pfam" id="PF00226">
    <property type="entry name" value="DnaJ"/>
    <property type="match status" value="1"/>
</dbReference>
<dbReference type="CTD" id="100302622"/>
<dbReference type="PANTHER" id="PTHR44144">
    <property type="entry name" value="DNAJ HOMOLOG SUBFAMILY C MEMBER 9"/>
    <property type="match status" value="1"/>
</dbReference>
<dbReference type="RefSeq" id="XP_028036381.1">
    <property type="nucleotide sequence ID" value="XM_028180580.1"/>
</dbReference>
<evidence type="ECO:0000256" key="2">
    <source>
        <dbReference type="SAM" id="Coils"/>
    </source>
</evidence>
<dbReference type="OrthoDB" id="110024at2759"/>
<dbReference type="FunFam" id="1.10.287.110:FF:000035">
    <property type="entry name" value="DnaJ homolog subfamily C member 9"/>
    <property type="match status" value="1"/>
</dbReference>
<name>A0A6J2K2B5_BOMMA</name>
<feature type="coiled-coil region" evidence="2">
    <location>
        <begin position="106"/>
        <end position="133"/>
    </location>
</feature>
<evidence type="ECO:0000313" key="5">
    <source>
        <dbReference type="Proteomes" id="UP000504629"/>
    </source>
</evidence>
<dbReference type="SMART" id="SM00271">
    <property type="entry name" value="DnaJ"/>
    <property type="match status" value="1"/>
</dbReference>
<dbReference type="InterPro" id="IPR036869">
    <property type="entry name" value="J_dom_sf"/>
</dbReference>
<feature type="compositionally biased region" description="Polar residues" evidence="3">
    <location>
        <begin position="222"/>
        <end position="232"/>
    </location>
</feature>
<dbReference type="GO" id="GO:0005634">
    <property type="term" value="C:nucleus"/>
    <property type="evidence" value="ECO:0007669"/>
    <property type="project" value="TreeGrafter"/>
</dbReference>
<dbReference type="KEGG" id="bman:114247584"/>
<dbReference type="PANTHER" id="PTHR44144:SF1">
    <property type="entry name" value="DNAJ HOMOLOG SUBFAMILY C MEMBER 9"/>
    <property type="match status" value="1"/>
</dbReference>
<dbReference type="InterPro" id="IPR018253">
    <property type="entry name" value="DnaJ_domain_CS"/>
</dbReference>
<keyword evidence="5" id="KW-1185">Reference proteome</keyword>
<keyword evidence="1" id="KW-0597">Phosphoprotein</keyword>
<accession>A0A6J2K2B5</accession>
<dbReference type="InterPro" id="IPR056453">
    <property type="entry name" value="HTH_DNAJC9"/>
</dbReference>
<dbReference type="GeneID" id="114247584"/>
<dbReference type="GO" id="GO:0031072">
    <property type="term" value="F:heat shock protein binding"/>
    <property type="evidence" value="ECO:0007669"/>
    <property type="project" value="TreeGrafter"/>
</dbReference>
<dbReference type="InterPro" id="IPR052594">
    <property type="entry name" value="J_domain-containing_protein"/>
</dbReference>
<feature type="region of interest" description="Disordered" evidence="3">
    <location>
        <begin position="222"/>
        <end position="269"/>
    </location>
</feature>